<comment type="caution">
    <text evidence="1">The sequence shown here is derived from an EMBL/GenBank/DDBJ whole genome shotgun (WGS) entry which is preliminary data.</text>
</comment>
<evidence type="ECO:0000313" key="1">
    <source>
        <dbReference type="EMBL" id="TKJ40872.1"/>
    </source>
</evidence>
<evidence type="ECO:0000313" key="2">
    <source>
        <dbReference type="Proteomes" id="UP000317778"/>
    </source>
</evidence>
<dbReference type="Proteomes" id="UP000317778">
    <property type="component" value="Unassembled WGS sequence"/>
</dbReference>
<protein>
    <submittedName>
        <fullName evidence="1">Uncharacterized protein</fullName>
    </submittedName>
</protein>
<dbReference type="AlphaFoldDB" id="A0A532V177"/>
<organism evidence="1 2">
    <name type="scientific">candidate division TA06 bacterium B3_TA06</name>
    <dbReference type="NCBI Taxonomy" id="2012487"/>
    <lineage>
        <taxon>Bacteria</taxon>
        <taxon>Bacteria division TA06</taxon>
    </lineage>
</organism>
<dbReference type="SUPFAM" id="SSF143555">
    <property type="entry name" value="FwdE-like"/>
    <property type="match status" value="1"/>
</dbReference>
<gene>
    <name evidence="1" type="ORF">CEE36_09010</name>
</gene>
<dbReference type="EMBL" id="NJBO01000016">
    <property type="protein sequence ID" value="TKJ40872.1"/>
    <property type="molecule type" value="Genomic_DNA"/>
</dbReference>
<proteinExistence type="predicted"/>
<name>A0A532V177_UNCT6</name>
<reference evidence="1 2" key="1">
    <citation type="submission" date="2017-06" db="EMBL/GenBank/DDBJ databases">
        <title>Novel microbial phyla capable of carbon fixation and sulfur reduction in deep-sea sediments.</title>
        <authorList>
            <person name="Huang J."/>
            <person name="Baker B."/>
            <person name="Wang Y."/>
        </authorList>
    </citation>
    <scope>NUCLEOTIDE SEQUENCE [LARGE SCALE GENOMIC DNA]</scope>
    <source>
        <strain evidence="1">B3_TA06</strain>
    </source>
</reference>
<sequence length="80" mass="8652">MGYTLGKGNITVSDEGEPRVRFELADGSEGIEVCLTDEAKARIATAHDWHGADRLGRQMLTDPEEELFIVNHAVAATGNP</sequence>
<accession>A0A532V177</accession>